<feature type="region of interest" description="Disordered" evidence="1">
    <location>
        <begin position="75"/>
        <end position="153"/>
    </location>
</feature>
<dbReference type="AlphaFoldDB" id="A0A1J9P019"/>
<protein>
    <submittedName>
        <fullName evidence="2">Uncharacterized protein</fullName>
    </submittedName>
</protein>
<feature type="compositionally biased region" description="Basic and acidic residues" evidence="1">
    <location>
        <begin position="75"/>
        <end position="84"/>
    </location>
</feature>
<dbReference type="EMBL" id="LGRN01000918">
    <property type="protein sequence ID" value="OJD10153.1"/>
    <property type="molecule type" value="Genomic_DNA"/>
</dbReference>
<dbReference type="OrthoDB" id="4188324at2759"/>
<comment type="caution">
    <text evidence="2">The sequence shown here is derived from an EMBL/GenBank/DDBJ whole genome shotgun (WGS) entry which is preliminary data.</text>
</comment>
<feature type="compositionally biased region" description="Basic and acidic residues" evidence="1">
    <location>
        <begin position="124"/>
        <end position="134"/>
    </location>
</feature>
<dbReference type="STRING" id="1447872.A0A1J9P019"/>
<reference evidence="2 3" key="1">
    <citation type="submission" date="2015-07" db="EMBL/GenBank/DDBJ databases">
        <title>Emmonsia species relationships and genome sequence.</title>
        <authorList>
            <consortium name="The Broad Institute Genomics Platform"/>
            <person name="Cuomo C.A."/>
            <person name="Munoz J.F."/>
            <person name="Imamovic A."/>
            <person name="Priest M.E."/>
            <person name="Young S."/>
            <person name="Clay O.K."/>
            <person name="McEwen J.G."/>
        </authorList>
    </citation>
    <scope>NUCLEOTIDE SEQUENCE [LARGE SCALE GENOMIC DNA]</scope>
    <source>
        <strain evidence="2 3">UAMH 9510</strain>
    </source>
</reference>
<proteinExistence type="predicted"/>
<gene>
    <name evidence="2" type="ORF">AJ78_08714</name>
</gene>
<sequence length="153" mass="17826">MNDEMVQNCLNYKNVVIKRWGLQRRLRRKSFSIKNNVYHILHAHWSRCMKMYVNEKQRLYVAAGIFLFFISSASDKKAEDEQLKKVSPTASKGSKNRISRHRRHSPRTTGAAPDRYSTAGSEIGQHDNRPTASEKRKRALSDNNTEYRVTKKT</sequence>
<evidence type="ECO:0000313" key="2">
    <source>
        <dbReference type="EMBL" id="OJD10153.1"/>
    </source>
</evidence>
<accession>A0A1J9P019</accession>
<feature type="compositionally biased region" description="Basic residues" evidence="1">
    <location>
        <begin position="94"/>
        <end position="106"/>
    </location>
</feature>
<organism evidence="2 3">
    <name type="scientific">Emergomyces pasteurianus Ep9510</name>
    <dbReference type="NCBI Taxonomy" id="1447872"/>
    <lineage>
        <taxon>Eukaryota</taxon>
        <taxon>Fungi</taxon>
        <taxon>Dikarya</taxon>
        <taxon>Ascomycota</taxon>
        <taxon>Pezizomycotina</taxon>
        <taxon>Eurotiomycetes</taxon>
        <taxon>Eurotiomycetidae</taxon>
        <taxon>Onygenales</taxon>
        <taxon>Ajellomycetaceae</taxon>
        <taxon>Emergomyces</taxon>
    </lineage>
</organism>
<dbReference type="Proteomes" id="UP000182235">
    <property type="component" value="Unassembled WGS sequence"/>
</dbReference>
<keyword evidence="3" id="KW-1185">Reference proteome</keyword>
<evidence type="ECO:0000313" key="3">
    <source>
        <dbReference type="Proteomes" id="UP000182235"/>
    </source>
</evidence>
<dbReference type="VEuPathDB" id="FungiDB:AJ78_08714"/>
<name>A0A1J9P019_9EURO</name>
<evidence type="ECO:0000256" key="1">
    <source>
        <dbReference type="SAM" id="MobiDB-lite"/>
    </source>
</evidence>